<feature type="chain" id="PRO_5016367697" evidence="1">
    <location>
        <begin position="19"/>
        <end position="660"/>
    </location>
</feature>
<dbReference type="Gene3D" id="1.50.10.10">
    <property type="match status" value="1"/>
</dbReference>
<evidence type="ECO:0000313" key="4">
    <source>
        <dbReference type="Proteomes" id="UP000247810"/>
    </source>
</evidence>
<dbReference type="PANTHER" id="PTHR34987">
    <property type="entry name" value="C, PUTATIVE (AFU_ORTHOLOGUE AFUA_3G02880)-RELATED"/>
    <property type="match status" value="1"/>
</dbReference>
<evidence type="ECO:0000259" key="2">
    <source>
        <dbReference type="Pfam" id="PF17389"/>
    </source>
</evidence>
<protein>
    <submittedName>
        <fullName evidence="3">Alpha-L-rhamnosidase A</fullName>
    </submittedName>
</protein>
<dbReference type="GO" id="GO:0005975">
    <property type="term" value="P:carbohydrate metabolic process"/>
    <property type="evidence" value="ECO:0007669"/>
    <property type="project" value="InterPro"/>
</dbReference>
<feature type="domain" description="Alpha-L-rhamnosidase six-hairpin glycosidase" evidence="2">
    <location>
        <begin position="237"/>
        <end position="430"/>
    </location>
</feature>
<organism evidence="3 4">
    <name type="scientific">Aspergillus ellipticus CBS 707.79</name>
    <dbReference type="NCBI Taxonomy" id="1448320"/>
    <lineage>
        <taxon>Eukaryota</taxon>
        <taxon>Fungi</taxon>
        <taxon>Dikarya</taxon>
        <taxon>Ascomycota</taxon>
        <taxon>Pezizomycotina</taxon>
        <taxon>Eurotiomycetes</taxon>
        <taxon>Eurotiomycetidae</taxon>
        <taxon>Eurotiales</taxon>
        <taxon>Aspergillaceae</taxon>
        <taxon>Aspergillus</taxon>
        <taxon>Aspergillus subgen. Circumdati</taxon>
    </lineage>
</organism>
<sequence length="660" mass="71376">MRLSWLLTPALLAVTVLAVPYEEYILAPTSRDLVPASVYRINGSVSNPAALTSSTTENTTFYGVSSVTYDFGRNIAGIVSLEVASASLSAFIGVTFTESNLWISSEACDATSDAGLDSPLWFPISDAPGIYTAETKHTRGAFRYLTVVSNTTATVSLSSIRVKYTAAPTQDLRSYQGYFHSNDELINRIWYAGAYTLQLCSIDPSTGDSLEWLGVISSTDNITLPQTDSWWLNYTITNGSSTLVDGAKRDRLVWPGDMSIALESVAVSTGDLNSVRTALESLFALQKANGRLPYAGKPFSDMDIVSFTYHLHSLIGASSLYQYTGDRAWLSRYWGQYKKGVEWALASVDDTGLANITASADWLRSGMGAHNIEANAILYYVLKDAISLAQTFNDYSNVKNWSTTAAGIKTAANSLLWDDHKGLYFDNETTTLHPQDGNSWAVKANLTLSCNQSDSISSALASRWGPYGAPAPEAGSTVSPFIGGFELQAHYLANQPDRALELLRLQWGFMLDDPRMTNSTFIEGYSTDGSLVYAPYRNTPRVSHAHGWSTGPTSALTSYAAGLHLTGPAGVTWLFKPQPGSLTQVEAGFMTQLGFFETAFRRSTAGSYQELTFTAPNGTSGSVELGDVTGKLVSDNGRRVQLTSGKATGLQGGSWRLTSL</sequence>
<feature type="signal peptide" evidence="1">
    <location>
        <begin position="1"/>
        <end position="18"/>
    </location>
</feature>
<dbReference type="OrthoDB" id="10036721at2759"/>
<dbReference type="VEuPathDB" id="FungiDB:BO71DRAFT_446151"/>
<dbReference type="PANTHER" id="PTHR34987:SF6">
    <property type="entry name" value="ALPHA-L-RHAMNOSIDASE SIX-HAIRPIN GLYCOSIDASE DOMAIN-CONTAINING PROTEIN"/>
    <property type="match status" value="1"/>
</dbReference>
<accession>A0A319DQS9</accession>
<dbReference type="Pfam" id="PF17389">
    <property type="entry name" value="Bac_rhamnosid6H"/>
    <property type="match status" value="1"/>
</dbReference>
<gene>
    <name evidence="3" type="ORF">BO71DRAFT_446151</name>
</gene>
<dbReference type="STRING" id="1448320.A0A319DQS9"/>
<reference evidence="3 4" key="1">
    <citation type="submission" date="2018-02" db="EMBL/GenBank/DDBJ databases">
        <title>The genomes of Aspergillus section Nigri reveals drivers in fungal speciation.</title>
        <authorList>
            <consortium name="DOE Joint Genome Institute"/>
            <person name="Vesth T.C."/>
            <person name="Nybo J."/>
            <person name="Theobald S."/>
            <person name="Brandl J."/>
            <person name="Frisvad J.C."/>
            <person name="Nielsen K.F."/>
            <person name="Lyhne E.K."/>
            <person name="Kogle M.E."/>
            <person name="Kuo A."/>
            <person name="Riley R."/>
            <person name="Clum A."/>
            <person name="Nolan M."/>
            <person name="Lipzen A."/>
            <person name="Salamov A."/>
            <person name="Henrissat B."/>
            <person name="Wiebenga A."/>
            <person name="De vries R.P."/>
            <person name="Grigoriev I.V."/>
            <person name="Mortensen U.H."/>
            <person name="Andersen M.R."/>
            <person name="Baker S.E."/>
        </authorList>
    </citation>
    <scope>NUCLEOTIDE SEQUENCE [LARGE SCALE GENOMIC DNA]</scope>
    <source>
        <strain evidence="3 4">CBS 707.79</strain>
    </source>
</reference>
<dbReference type="Proteomes" id="UP000247810">
    <property type="component" value="Unassembled WGS sequence"/>
</dbReference>
<evidence type="ECO:0000256" key="1">
    <source>
        <dbReference type="SAM" id="SignalP"/>
    </source>
</evidence>
<dbReference type="InterPro" id="IPR008928">
    <property type="entry name" value="6-hairpin_glycosidase_sf"/>
</dbReference>
<dbReference type="AlphaFoldDB" id="A0A319DQS9"/>
<evidence type="ECO:0000313" key="3">
    <source>
        <dbReference type="EMBL" id="PYH99891.1"/>
    </source>
</evidence>
<keyword evidence="1" id="KW-0732">Signal</keyword>
<dbReference type="GO" id="GO:0003824">
    <property type="term" value="F:catalytic activity"/>
    <property type="evidence" value="ECO:0007669"/>
    <property type="project" value="UniProtKB-ARBA"/>
</dbReference>
<dbReference type="InterPro" id="IPR012341">
    <property type="entry name" value="6hp_glycosidase-like_sf"/>
</dbReference>
<dbReference type="SUPFAM" id="SSF48208">
    <property type="entry name" value="Six-hairpin glycosidases"/>
    <property type="match status" value="1"/>
</dbReference>
<dbReference type="Gene3D" id="2.60.420.10">
    <property type="entry name" value="Maltose phosphorylase, domain 3"/>
    <property type="match status" value="1"/>
</dbReference>
<dbReference type="EMBL" id="KZ825798">
    <property type="protein sequence ID" value="PYH99891.1"/>
    <property type="molecule type" value="Genomic_DNA"/>
</dbReference>
<keyword evidence="4" id="KW-1185">Reference proteome</keyword>
<dbReference type="InterPro" id="IPR035396">
    <property type="entry name" value="Bac_rhamnosid6H"/>
</dbReference>
<name>A0A319DQS9_9EURO</name>
<proteinExistence type="predicted"/>